<dbReference type="HOGENOM" id="CLU_2278093_0_0_1"/>
<dbReference type="Proteomes" id="UP000001072">
    <property type="component" value="Unassembled WGS sequence"/>
</dbReference>
<dbReference type="RefSeq" id="XP_007418862.1">
    <property type="nucleotide sequence ID" value="XM_007418800.1"/>
</dbReference>
<gene>
    <name evidence="1" type="ORF">MELLADRAFT_114015</name>
</gene>
<sequence>MLVEEASLEAGLSDGGMLWSRELLLWDPNIDLWNCKLITLEAWEEQESSAGRSSTIGAARKRFKVEYCLASSAGSAPDNANVAKSASPSVADAKVASGSCSL</sequence>
<accession>F4SBV2</accession>
<dbReference type="VEuPathDB" id="FungiDB:MELLADRAFT_114015"/>
<dbReference type="InParanoid" id="F4SBV2"/>
<proteinExistence type="predicted"/>
<dbReference type="KEGG" id="mlr:MELLADRAFT_114015"/>
<dbReference type="AlphaFoldDB" id="F4SBV2"/>
<dbReference type="GeneID" id="18925178"/>
<organism evidence="2">
    <name type="scientific">Melampsora larici-populina (strain 98AG31 / pathotype 3-4-7)</name>
    <name type="common">Poplar leaf rust fungus</name>
    <dbReference type="NCBI Taxonomy" id="747676"/>
    <lineage>
        <taxon>Eukaryota</taxon>
        <taxon>Fungi</taxon>
        <taxon>Dikarya</taxon>
        <taxon>Basidiomycota</taxon>
        <taxon>Pucciniomycotina</taxon>
        <taxon>Pucciniomycetes</taxon>
        <taxon>Pucciniales</taxon>
        <taxon>Melampsoraceae</taxon>
        <taxon>Melampsora</taxon>
    </lineage>
</organism>
<keyword evidence="2" id="KW-1185">Reference proteome</keyword>
<evidence type="ECO:0000313" key="2">
    <source>
        <dbReference type="Proteomes" id="UP000001072"/>
    </source>
</evidence>
<evidence type="ECO:0000313" key="1">
    <source>
        <dbReference type="EMBL" id="EGF97863.1"/>
    </source>
</evidence>
<dbReference type="EMBL" id="GL883195">
    <property type="protein sequence ID" value="EGF97863.1"/>
    <property type="molecule type" value="Genomic_DNA"/>
</dbReference>
<name>F4SBV2_MELLP</name>
<protein>
    <submittedName>
        <fullName evidence="1">Uncharacterized protein</fullName>
    </submittedName>
</protein>
<reference evidence="2" key="1">
    <citation type="journal article" date="2011" name="Proc. Natl. Acad. Sci. U.S.A.">
        <title>Obligate biotrophy features unraveled by the genomic analysis of rust fungi.</title>
        <authorList>
            <person name="Duplessis S."/>
            <person name="Cuomo C.A."/>
            <person name="Lin Y.-C."/>
            <person name="Aerts A."/>
            <person name="Tisserant E."/>
            <person name="Veneault-Fourrey C."/>
            <person name="Joly D.L."/>
            <person name="Hacquard S."/>
            <person name="Amselem J."/>
            <person name="Cantarel B.L."/>
            <person name="Chiu R."/>
            <person name="Coutinho P.M."/>
            <person name="Feau N."/>
            <person name="Field M."/>
            <person name="Frey P."/>
            <person name="Gelhaye E."/>
            <person name="Goldberg J."/>
            <person name="Grabherr M.G."/>
            <person name="Kodira C.D."/>
            <person name="Kohler A."/>
            <person name="Kuees U."/>
            <person name="Lindquist E.A."/>
            <person name="Lucas S.M."/>
            <person name="Mago R."/>
            <person name="Mauceli E."/>
            <person name="Morin E."/>
            <person name="Murat C."/>
            <person name="Pangilinan J.L."/>
            <person name="Park R."/>
            <person name="Pearson M."/>
            <person name="Quesneville H."/>
            <person name="Rouhier N."/>
            <person name="Sakthikumar S."/>
            <person name="Salamov A.A."/>
            <person name="Schmutz J."/>
            <person name="Selles B."/>
            <person name="Shapiro H."/>
            <person name="Tanguay P."/>
            <person name="Tuskan G.A."/>
            <person name="Henrissat B."/>
            <person name="Van de Peer Y."/>
            <person name="Rouze P."/>
            <person name="Ellis J.G."/>
            <person name="Dodds P.N."/>
            <person name="Schein J.E."/>
            <person name="Zhong S."/>
            <person name="Hamelin R.C."/>
            <person name="Grigoriev I.V."/>
            <person name="Szabo L.J."/>
            <person name="Martin F."/>
        </authorList>
    </citation>
    <scope>NUCLEOTIDE SEQUENCE [LARGE SCALE GENOMIC DNA]</scope>
    <source>
        <strain evidence="2">98AG31 / pathotype 3-4-7</strain>
    </source>
</reference>